<evidence type="ECO:0000259" key="3">
    <source>
        <dbReference type="Pfam" id="PF25917"/>
    </source>
</evidence>
<evidence type="ECO:0000259" key="4">
    <source>
        <dbReference type="Pfam" id="PF25954"/>
    </source>
</evidence>
<comment type="caution">
    <text evidence="5">The sequence shown here is derived from an EMBL/GenBank/DDBJ whole genome shotgun (WGS) entry which is preliminary data.</text>
</comment>
<reference evidence="5 6" key="1">
    <citation type="submission" date="2019-02" db="EMBL/GenBank/DDBJ databases">
        <title>Deep-cultivation of Planctomycetes and their phenomic and genomic characterization uncovers novel biology.</title>
        <authorList>
            <person name="Wiegand S."/>
            <person name="Jogler M."/>
            <person name="Boedeker C."/>
            <person name="Pinto D."/>
            <person name="Vollmers J."/>
            <person name="Rivas-Marin E."/>
            <person name="Kohn T."/>
            <person name="Peeters S.H."/>
            <person name="Heuer A."/>
            <person name="Rast P."/>
            <person name="Oberbeckmann S."/>
            <person name="Bunk B."/>
            <person name="Jeske O."/>
            <person name="Meyerdierks A."/>
            <person name="Storesund J.E."/>
            <person name="Kallscheuer N."/>
            <person name="Luecker S."/>
            <person name="Lage O.M."/>
            <person name="Pohl T."/>
            <person name="Merkel B.J."/>
            <person name="Hornburger P."/>
            <person name="Mueller R.-W."/>
            <person name="Bruemmer F."/>
            <person name="Labrenz M."/>
            <person name="Spormann A.M."/>
            <person name="Op Den Camp H."/>
            <person name="Overmann J."/>
            <person name="Amann R."/>
            <person name="Jetten M.S.M."/>
            <person name="Mascher T."/>
            <person name="Medema M.H."/>
            <person name="Devos D.P."/>
            <person name="Kaster A.-K."/>
            <person name="Ovreas L."/>
            <person name="Rohde M."/>
            <person name="Galperin M.Y."/>
            <person name="Jogler C."/>
        </authorList>
    </citation>
    <scope>NUCLEOTIDE SEQUENCE [LARGE SCALE GENOMIC DNA]</scope>
    <source>
        <strain evidence="5 6">Pla52o</strain>
    </source>
</reference>
<dbReference type="PANTHER" id="PTHR30469">
    <property type="entry name" value="MULTIDRUG RESISTANCE PROTEIN MDTA"/>
    <property type="match status" value="1"/>
</dbReference>
<evidence type="ECO:0000313" key="6">
    <source>
        <dbReference type="Proteomes" id="UP000316304"/>
    </source>
</evidence>
<keyword evidence="5" id="KW-0808">Transferase</keyword>
<evidence type="ECO:0000256" key="1">
    <source>
        <dbReference type="ARBA" id="ARBA00009477"/>
    </source>
</evidence>
<feature type="coiled-coil region" evidence="2">
    <location>
        <begin position="109"/>
        <end position="143"/>
    </location>
</feature>
<dbReference type="PANTHER" id="PTHR30469:SF15">
    <property type="entry name" value="HLYD FAMILY OF SECRETION PROTEINS"/>
    <property type="match status" value="1"/>
</dbReference>
<gene>
    <name evidence="5" type="ORF">Pla52o_29520</name>
</gene>
<evidence type="ECO:0000313" key="5">
    <source>
        <dbReference type="EMBL" id="TWU23416.1"/>
    </source>
</evidence>
<dbReference type="InterPro" id="IPR058625">
    <property type="entry name" value="MdtA-like_BSH"/>
</dbReference>
<comment type="similarity">
    <text evidence="1">Belongs to the membrane fusion protein (MFP) (TC 8.A.1) family.</text>
</comment>
<keyword evidence="6" id="KW-1185">Reference proteome</keyword>
<dbReference type="EMBL" id="SJPT01000004">
    <property type="protein sequence ID" value="TWU23416.1"/>
    <property type="molecule type" value="Genomic_DNA"/>
</dbReference>
<dbReference type="GO" id="GO:0016740">
    <property type="term" value="F:transferase activity"/>
    <property type="evidence" value="ECO:0007669"/>
    <property type="project" value="UniProtKB-KW"/>
</dbReference>
<dbReference type="Proteomes" id="UP000316304">
    <property type="component" value="Unassembled WGS sequence"/>
</dbReference>
<dbReference type="RefSeq" id="WP_231612315.1">
    <property type="nucleotide sequence ID" value="NZ_SJPT01000004.1"/>
</dbReference>
<feature type="domain" description="CusB-like beta-barrel" evidence="4">
    <location>
        <begin position="255"/>
        <end position="318"/>
    </location>
</feature>
<dbReference type="InterPro" id="IPR006143">
    <property type="entry name" value="RND_pump_MFP"/>
</dbReference>
<feature type="domain" description="Multidrug resistance protein MdtA-like barrel-sandwich hybrid" evidence="3">
    <location>
        <begin position="50"/>
        <end position="213"/>
    </location>
</feature>
<name>A0A5C6CJY6_9BACT</name>
<dbReference type="Gene3D" id="2.40.30.170">
    <property type="match status" value="1"/>
</dbReference>
<accession>A0A5C6CJY6</accession>
<dbReference type="GO" id="GO:1990281">
    <property type="term" value="C:efflux pump complex"/>
    <property type="evidence" value="ECO:0007669"/>
    <property type="project" value="TreeGrafter"/>
</dbReference>
<dbReference type="NCBIfam" id="TIGR01730">
    <property type="entry name" value="RND_mfp"/>
    <property type="match status" value="1"/>
</dbReference>
<dbReference type="GO" id="GO:0015562">
    <property type="term" value="F:efflux transmembrane transporter activity"/>
    <property type="evidence" value="ECO:0007669"/>
    <property type="project" value="TreeGrafter"/>
</dbReference>
<organism evidence="5 6">
    <name type="scientific">Novipirellula galeiformis</name>
    <dbReference type="NCBI Taxonomy" id="2528004"/>
    <lineage>
        <taxon>Bacteria</taxon>
        <taxon>Pseudomonadati</taxon>
        <taxon>Planctomycetota</taxon>
        <taxon>Planctomycetia</taxon>
        <taxon>Pirellulales</taxon>
        <taxon>Pirellulaceae</taxon>
        <taxon>Novipirellula</taxon>
    </lineage>
</organism>
<dbReference type="SUPFAM" id="SSF111369">
    <property type="entry name" value="HlyD-like secretion proteins"/>
    <property type="match status" value="1"/>
</dbReference>
<proteinExistence type="inferred from homology"/>
<evidence type="ECO:0000256" key="2">
    <source>
        <dbReference type="SAM" id="Coils"/>
    </source>
</evidence>
<dbReference type="Pfam" id="PF25917">
    <property type="entry name" value="BSH_RND"/>
    <property type="match status" value="1"/>
</dbReference>
<sequence>MQSLPILSNIFLRRPILPTLVLALLIAMTGTASCEVIEIPRALVTSINATEVPARETGVLAEITVRVGQMVKVGEPMARIDDEEAKQNEALAEVEMKIAIKQAQTAPLVAAAEAAATVAANNLQRAEEALAQFNRSLSLSEVDDYRLKNTDAQTLLWQRKHENEIAQLTQQFQTQKWNQARSRTKRHHITAPISGMVNEVYHDPGEWVIPGQSVVRIQPLDQLRCVGFVPADQVSLQRPTANGATPAVDRENPRKRMAVGDAATLTVPSERSDADDEFPGRVTFIDPEIEPESGQVKIWVDVDNQDLRLRPGTRGTLTVRW</sequence>
<dbReference type="Pfam" id="PF25954">
    <property type="entry name" value="Beta-barrel_RND_2"/>
    <property type="match status" value="1"/>
</dbReference>
<dbReference type="Gene3D" id="2.40.50.100">
    <property type="match status" value="2"/>
</dbReference>
<protein>
    <submittedName>
        <fullName evidence="5">Dihydrolipoamide acetyltransferase</fullName>
    </submittedName>
</protein>
<keyword evidence="2" id="KW-0175">Coiled coil</keyword>
<dbReference type="AlphaFoldDB" id="A0A5C6CJY6"/>
<dbReference type="InterPro" id="IPR058792">
    <property type="entry name" value="Beta-barrel_RND_2"/>
</dbReference>